<dbReference type="InterPro" id="IPR002902">
    <property type="entry name" value="GNK2"/>
</dbReference>
<dbReference type="PROSITE" id="PS00108">
    <property type="entry name" value="PROTEIN_KINASE_ST"/>
    <property type="match status" value="1"/>
</dbReference>
<dbReference type="InterPro" id="IPR001245">
    <property type="entry name" value="Ser-Thr/Tyr_kinase_cat_dom"/>
</dbReference>
<dbReference type="InterPro" id="IPR000719">
    <property type="entry name" value="Prot_kinase_dom"/>
</dbReference>
<dbReference type="InterPro" id="IPR038408">
    <property type="entry name" value="GNK2_sf"/>
</dbReference>
<evidence type="ECO:0000256" key="3">
    <source>
        <dbReference type="ARBA" id="ARBA00022729"/>
    </source>
</evidence>
<evidence type="ECO:0000313" key="15">
    <source>
        <dbReference type="EMBL" id="KAK4278108.1"/>
    </source>
</evidence>
<dbReference type="GO" id="GO:0004674">
    <property type="term" value="F:protein serine/threonine kinase activity"/>
    <property type="evidence" value="ECO:0007669"/>
    <property type="project" value="UniProtKB-KW"/>
</dbReference>
<dbReference type="Gene3D" id="1.10.510.10">
    <property type="entry name" value="Transferase(Phosphotransferase) domain 1"/>
    <property type="match status" value="1"/>
</dbReference>
<reference evidence="15" key="1">
    <citation type="submission" date="2023-10" db="EMBL/GenBank/DDBJ databases">
        <title>Chromosome-level genome of the transformable northern wattle, Acacia crassicarpa.</title>
        <authorList>
            <person name="Massaro I."/>
            <person name="Sinha N.R."/>
            <person name="Poethig S."/>
            <person name="Leichty A.R."/>
        </authorList>
    </citation>
    <scope>NUCLEOTIDE SEQUENCE</scope>
    <source>
        <strain evidence="15">Acra3RX</strain>
        <tissue evidence="15">Leaf</tissue>
    </source>
</reference>
<dbReference type="CDD" id="cd23509">
    <property type="entry name" value="Gnk2-like"/>
    <property type="match status" value="2"/>
</dbReference>
<dbReference type="FunFam" id="1.10.510.10:FF:000336">
    <property type="entry name" value="Cysteine-rich receptor-like protein kinase 2"/>
    <property type="match status" value="1"/>
</dbReference>
<keyword evidence="4" id="KW-0677">Repeat</keyword>
<feature type="domain" description="Gnk2-homologous" evidence="14">
    <location>
        <begin position="34"/>
        <end position="139"/>
    </location>
</feature>
<evidence type="ECO:0000256" key="1">
    <source>
        <dbReference type="ARBA" id="ARBA00022527"/>
    </source>
</evidence>
<evidence type="ECO:0000256" key="2">
    <source>
        <dbReference type="ARBA" id="ARBA00022679"/>
    </source>
</evidence>
<keyword evidence="9" id="KW-0325">Glycoprotein</keyword>
<evidence type="ECO:0000259" key="14">
    <source>
        <dbReference type="PROSITE" id="PS51473"/>
    </source>
</evidence>
<feature type="domain" description="Gnk2-homologous" evidence="14">
    <location>
        <begin position="146"/>
        <end position="255"/>
    </location>
</feature>
<dbReference type="AlphaFoldDB" id="A0AAE1MVP1"/>
<sequence length="632" mass="70435">MFQPPDNILLRLFTFVFWSCWILNGVVSDPQTNLLKIRCNPYDGVVTNASMVKENLNATFQDIRQQISDQNKHFATAAKEANGAPVYSIFQCRNYLSVADCITCFDVASNQIRSCTASKSSAALVVYDGCFIRYNSNGVFDEAPQPFNIVSCGNQTTGEAATIFNTTVQQVLMNLQTATPRIPSLSAATKILVPNNNSNGATTIYAYAQCVETATMNVCLDCLKVDYSSVEICLPNSDGTAFDYSCFMRYSTTPFFPDNQIIDITVPSIKQASKKGAVIGGVVGGIALVLIVLGLLFAWIRRHKKNEISHREDIIGASKLKGPITYRYDDLVSATNNYCEENKVGEGGFGAVYKGTLKNGKVVAVKKMTLKDSDRVDEDFESEVTLISNVHHRNLVRLLGCCSKGPDRILVYEYMKNSGLDNFLFGEKRKGFLNWRQRYDVILGVARGLTYLHEEFHVRIIHRDIKINNILLDDDLQPKIADFGLARLFPDDKSHLSTRIVGTLGYTAPEYAIHGKLSEKADIYSYGVVVLEIISGQKCTELRLDSHDAGAFLIQKAWKLYEEEKHLELVDKALDPNEYDAEEVKKTIEIGLLCVQASADARPMMSEVVAMLQNKDLLENLRPSMPILIEMN</sequence>
<dbReference type="PROSITE" id="PS50011">
    <property type="entry name" value="PROTEIN_KINASE_DOM"/>
    <property type="match status" value="1"/>
</dbReference>
<dbReference type="FunFam" id="3.30.200.20:FF:000177">
    <property type="entry name" value="Cysteine-rich receptor-like protein kinase 2"/>
    <property type="match status" value="1"/>
</dbReference>
<evidence type="ECO:0000256" key="4">
    <source>
        <dbReference type="ARBA" id="ARBA00022737"/>
    </source>
</evidence>
<evidence type="ECO:0000256" key="12">
    <source>
        <dbReference type="SAM" id="SignalP"/>
    </source>
</evidence>
<dbReference type="Gene3D" id="3.30.200.20">
    <property type="entry name" value="Phosphorylase Kinase, domain 1"/>
    <property type="match status" value="1"/>
</dbReference>
<keyword evidence="11" id="KW-0472">Membrane</keyword>
<keyword evidence="1" id="KW-0723">Serine/threonine-protein kinase</keyword>
<name>A0AAE1MVP1_9FABA</name>
<keyword evidence="2" id="KW-0808">Transferase</keyword>
<dbReference type="Pfam" id="PF07714">
    <property type="entry name" value="PK_Tyr_Ser-Thr"/>
    <property type="match status" value="1"/>
</dbReference>
<evidence type="ECO:0000256" key="11">
    <source>
        <dbReference type="SAM" id="Phobius"/>
    </source>
</evidence>
<dbReference type="PROSITE" id="PS00107">
    <property type="entry name" value="PROTEIN_KINASE_ATP"/>
    <property type="match status" value="1"/>
</dbReference>
<feature type="domain" description="Protein kinase" evidence="13">
    <location>
        <begin position="338"/>
        <end position="618"/>
    </location>
</feature>
<evidence type="ECO:0000256" key="8">
    <source>
        <dbReference type="ARBA" id="ARBA00023170"/>
    </source>
</evidence>
<evidence type="ECO:0000259" key="13">
    <source>
        <dbReference type="PROSITE" id="PS50011"/>
    </source>
</evidence>
<protein>
    <recommendedName>
        <fullName evidence="17">Cysteine-rich receptor-like protein kinase 2</fullName>
    </recommendedName>
</protein>
<dbReference type="Gene3D" id="3.30.430.20">
    <property type="entry name" value="Gnk2 domain, C-X8-C-X2-C motif"/>
    <property type="match status" value="2"/>
</dbReference>
<dbReference type="EMBL" id="JAWXYG010000003">
    <property type="protein sequence ID" value="KAK4278108.1"/>
    <property type="molecule type" value="Genomic_DNA"/>
</dbReference>
<dbReference type="PROSITE" id="PS51473">
    <property type="entry name" value="GNK2"/>
    <property type="match status" value="2"/>
</dbReference>
<dbReference type="Proteomes" id="UP001293593">
    <property type="component" value="Unassembled WGS sequence"/>
</dbReference>
<accession>A0AAE1MVP1</accession>
<feature type="chain" id="PRO_5042297740" description="Cysteine-rich receptor-like protein kinase 2" evidence="12">
    <location>
        <begin position="29"/>
        <end position="632"/>
    </location>
</feature>
<evidence type="ECO:0000256" key="10">
    <source>
        <dbReference type="PROSITE-ProRule" id="PRU10141"/>
    </source>
</evidence>
<dbReference type="PANTHER" id="PTHR47973">
    <property type="entry name" value="CYSTEINE-RICH RECEPTOR-LIKE PROTEIN KINASE 3"/>
    <property type="match status" value="1"/>
</dbReference>
<dbReference type="InterPro" id="IPR052059">
    <property type="entry name" value="CR_Ser/Thr_kinase"/>
</dbReference>
<keyword evidence="16" id="KW-1185">Reference proteome</keyword>
<feature type="transmembrane region" description="Helical" evidence="11">
    <location>
        <begin position="277"/>
        <end position="300"/>
    </location>
</feature>
<evidence type="ECO:0000256" key="6">
    <source>
        <dbReference type="ARBA" id="ARBA00022777"/>
    </source>
</evidence>
<keyword evidence="6" id="KW-0418">Kinase</keyword>
<keyword evidence="3 12" id="KW-0732">Signal</keyword>
<proteinExistence type="predicted"/>
<feature type="binding site" evidence="10">
    <location>
        <position position="367"/>
    </location>
    <ligand>
        <name>ATP</name>
        <dbReference type="ChEBI" id="CHEBI:30616"/>
    </ligand>
</feature>
<dbReference type="GO" id="GO:0005524">
    <property type="term" value="F:ATP binding"/>
    <property type="evidence" value="ECO:0007669"/>
    <property type="project" value="UniProtKB-UniRule"/>
</dbReference>
<keyword evidence="11" id="KW-1133">Transmembrane helix</keyword>
<dbReference type="Pfam" id="PF01657">
    <property type="entry name" value="Stress-antifung"/>
    <property type="match status" value="2"/>
</dbReference>
<keyword evidence="8" id="KW-0675">Receptor</keyword>
<keyword evidence="7 10" id="KW-0067">ATP-binding</keyword>
<keyword evidence="5 10" id="KW-0547">Nucleotide-binding</keyword>
<dbReference type="CDD" id="cd14066">
    <property type="entry name" value="STKc_IRAK"/>
    <property type="match status" value="1"/>
</dbReference>
<dbReference type="SUPFAM" id="SSF56112">
    <property type="entry name" value="Protein kinase-like (PK-like)"/>
    <property type="match status" value="1"/>
</dbReference>
<dbReference type="InterPro" id="IPR008271">
    <property type="entry name" value="Ser/Thr_kinase_AS"/>
</dbReference>
<evidence type="ECO:0000313" key="16">
    <source>
        <dbReference type="Proteomes" id="UP001293593"/>
    </source>
</evidence>
<organism evidence="15 16">
    <name type="scientific">Acacia crassicarpa</name>
    <name type="common">northern wattle</name>
    <dbReference type="NCBI Taxonomy" id="499986"/>
    <lineage>
        <taxon>Eukaryota</taxon>
        <taxon>Viridiplantae</taxon>
        <taxon>Streptophyta</taxon>
        <taxon>Embryophyta</taxon>
        <taxon>Tracheophyta</taxon>
        <taxon>Spermatophyta</taxon>
        <taxon>Magnoliopsida</taxon>
        <taxon>eudicotyledons</taxon>
        <taxon>Gunneridae</taxon>
        <taxon>Pentapetalae</taxon>
        <taxon>rosids</taxon>
        <taxon>fabids</taxon>
        <taxon>Fabales</taxon>
        <taxon>Fabaceae</taxon>
        <taxon>Caesalpinioideae</taxon>
        <taxon>mimosoid clade</taxon>
        <taxon>Acacieae</taxon>
        <taxon>Acacia</taxon>
    </lineage>
</organism>
<evidence type="ECO:0000256" key="5">
    <source>
        <dbReference type="ARBA" id="ARBA00022741"/>
    </source>
</evidence>
<keyword evidence="11" id="KW-0812">Transmembrane</keyword>
<comment type="caution">
    <text evidence="15">The sequence shown here is derived from an EMBL/GenBank/DDBJ whole genome shotgun (WGS) entry which is preliminary data.</text>
</comment>
<evidence type="ECO:0000256" key="9">
    <source>
        <dbReference type="ARBA" id="ARBA00023180"/>
    </source>
</evidence>
<gene>
    <name evidence="15" type="ORF">QN277_016000</name>
</gene>
<feature type="signal peptide" evidence="12">
    <location>
        <begin position="1"/>
        <end position="28"/>
    </location>
</feature>
<dbReference type="InterPro" id="IPR011009">
    <property type="entry name" value="Kinase-like_dom_sf"/>
</dbReference>
<evidence type="ECO:0000256" key="7">
    <source>
        <dbReference type="ARBA" id="ARBA00022840"/>
    </source>
</evidence>
<dbReference type="InterPro" id="IPR017441">
    <property type="entry name" value="Protein_kinase_ATP_BS"/>
</dbReference>
<dbReference type="FunFam" id="3.30.430.20:FF:000017">
    <property type="entry name" value="Cysteine-rich receptor-like protein kinase 2"/>
    <property type="match status" value="1"/>
</dbReference>
<evidence type="ECO:0008006" key="17">
    <source>
        <dbReference type="Google" id="ProtNLM"/>
    </source>
</evidence>
<dbReference type="SMART" id="SM00220">
    <property type="entry name" value="S_TKc"/>
    <property type="match status" value="1"/>
</dbReference>